<dbReference type="AlphaFoldDB" id="A0A7W1YG90"/>
<dbReference type="Proteomes" id="UP000548787">
    <property type="component" value="Unassembled WGS sequence"/>
</dbReference>
<comment type="caution">
    <text evidence="2">The sequence shown here is derived from an EMBL/GenBank/DDBJ whole genome shotgun (WGS) entry which is preliminary data.</text>
</comment>
<feature type="transmembrane region" description="Helical" evidence="1">
    <location>
        <begin position="6"/>
        <end position="28"/>
    </location>
</feature>
<sequence>MSVAEALTLMLGFGTFTVSLLGLVVMLIKSVKKDKK</sequence>
<keyword evidence="3" id="KW-1185">Reference proteome</keyword>
<accession>A0A7W1YG90</accession>
<evidence type="ECO:0000256" key="1">
    <source>
        <dbReference type="SAM" id="Phobius"/>
    </source>
</evidence>
<reference evidence="2 3" key="2">
    <citation type="submission" date="2020-08" db="EMBL/GenBank/DDBJ databases">
        <title>Listeria ohnekaius sp. nov. and Listeria portnoyii sp. nov. isolated from non-agricultural and natural environments.</title>
        <authorList>
            <person name="Weller D."/>
            <person name="Belias A.M."/>
            <person name="Liao J."/>
            <person name="Guo S."/>
            <person name="Orsi R.H."/>
            <person name="Wiedmann M."/>
        </authorList>
    </citation>
    <scope>NUCLEOTIDE SEQUENCE [LARGE SCALE GENOMIC DNA]</scope>
    <source>
        <strain evidence="2 3">FSL W9-0585</strain>
    </source>
</reference>
<keyword evidence="1" id="KW-0472">Membrane</keyword>
<evidence type="ECO:0000313" key="2">
    <source>
        <dbReference type="EMBL" id="MBA3926417.1"/>
    </source>
</evidence>
<keyword evidence="1" id="KW-1133">Transmembrane helix</keyword>
<dbReference type="EMBL" id="JABJVM010000007">
    <property type="protein sequence ID" value="MBA3926417.1"/>
    <property type="molecule type" value="Genomic_DNA"/>
</dbReference>
<proteinExistence type="predicted"/>
<dbReference type="RefSeq" id="WP_181676578.1">
    <property type="nucleotide sequence ID" value="NZ_JABJVM010000007.1"/>
</dbReference>
<evidence type="ECO:0000313" key="3">
    <source>
        <dbReference type="Proteomes" id="UP000548787"/>
    </source>
</evidence>
<protein>
    <submittedName>
        <fullName evidence="2">Putative holin-like toxin</fullName>
    </submittedName>
</protein>
<dbReference type="InterPro" id="IPR031616">
    <property type="entry name" value="BsrE-like"/>
</dbReference>
<dbReference type="Pfam" id="PF16935">
    <property type="entry name" value="Hol_Tox"/>
    <property type="match status" value="1"/>
</dbReference>
<gene>
    <name evidence="2" type="ORF">HPK16_08685</name>
</gene>
<organism evidence="2 3">
    <name type="scientific">Listeria rustica</name>
    <dbReference type="NCBI Taxonomy" id="2713503"/>
    <lineage>
        <taxon>Bacteria</taxon>
        <taxon>Bacillati</taxon>
        <taxon>Bacillota</taxon>
        <taxon>Bacilli</taxon>
        <taxon>Bacillales</taxon>
        <taxon>Listeriaceae</taxon>
        <taxon>Listeria</taxon>
    </lineage>
</organism>
<name>A0A7W1YG90_9LIST</name>
<reference evidence="2 3" key="1">
    <citation type="submission" date="2020-05" db="EMBL/GenBank/DDBJ databases">
        <authorList>
            <person name="Carlin C.R."/>
        </authorList>
    </citation>
    <scope>NUCLEOTIDE SEQUENCE [LARGE SCALE GENOMIC DNA]</scope>
    <source>
        <strain evidence="2 3">FSL W9-0585</strain>
    </source>
</reference>
<keyword evidence="1" id="KW-0812">Transmembrane</keyword>